<sequence length="88" mass="9736">MRAADTALWVRGRPVEKAERPKGTNCGVRSAGWWREIEVSIVTGATTAKLGANNTAIKYINRTGRGFTNGRNYKTISCCAMPPEQRHE</sequence>
<name>A0AAX3EHW0_PAEUR</name>
<keyword evidence="2" id="KW-1185">Reference proteome</keyword>
<dbReference type="AlphaFoldDB" id="A0AAX3EHW0"/>
<dbReference type="Proteomes" id="UP001163293">
    <property type="component" value="Chromosome"/>
</dbReference>
<organism evidence="1 2">
    <name type="scientific">Paenarthrobacter ureafaciens</name>
    <dbReference type="NCBI Taxonomy" id="37931"/>
    <lineage>
        <taxon>Bacteria</taxon>
        <taxon>Bacillati</taxon>
        <taxon>Actinomycetota</taxon>
        <taxon>Actinomycetes</taxon>
        <taxon>Micrococcales</taxon>
        <taxon>Micrococcaceae</taxon>
        <taxon>Paenarthrobacter</taxon>
    </lineage>
</organism>
<gene>
    <name evidence="1" type="ORF">NL394_16830</name>
</gene>
<accession>A0AAX3EHW0</accession>
<reference evidence="1" key="1">
    <citation type="submission" date="2022-07" db="EMBL/GenBank/DDBJ databases">
        <authorList>
            <person name="Wu T."/>
        </authorList>
    </citation>
    <scope>NUCLEOTIDE SEQUENCE</scope>
    <source>
        <strain evidence="1">SD-1</strain>
    </source>
</reference>
<protein>
    <submittedName>
        <fullName evidence="1">Transposase</fullName>
    </submittedName>
</protein>
<evidence type="ECO:0000313" key="2">
    <source>
        <dbReference type="Proteomes" id="UP001163293"/>
    </source>
</evidence>
<dbReference type="EMBL" id="CP101185">
    <property type="protein sequence ID" value="UYV96699.1"/>
    <property type="molecule type" value="Genomic_DNA"/>
</dbReference>
<proteinExistence type="predicted"/>
<evidence type="ECO:0000313" key="1">
    <source>
        <dbReference type="EMBL" id="UYV96699.1"/>
    </source>
</evidence>